<dbReference type="PANTHER" id="PTHR46825">
    <property type="entry name" value="D-ALANYL-D-ALANINE-CARBOXYPEPTIDASE/ENDOPEPTIDASE AMPH"/>
    <property type="match status" value="1"/>
</dbReference>
<dbReference type="InterPro" id="IPR001466">
    <property type="entry name" value="Beta-lactam-related"/>
</dbReference>
<feature type="domain" description="Beta-lactamase-related" evidence="1">
    <location>
        <begin position="13"/>
        <end position="323"/>
    </location>
</feature>
<name>A0A1V4A1C5_9ACTN</name>
<proteinExistence type="predicted"/>
<dbReference type="AlphaFoldDB" id="A0A1V4A1C5"/>
<evidence type="ECO:0000259" key="1">
    <source>
        <dbReference type="Pfam" id="PF00144"/>
    </source>
</evidence>
<gene>
    <name evidence="2" type="ORF">B1H18_28410</name>
</gene>
<evidence type="ECO:0000313" key="3">
    <source>
        <dbReference type="Proteomes" id="UP000190539"/>
    </source>
</evidence>
<protein>
    <recommendedName>
        <fullName evidence="1">Beta-lactamase-related domain-containing protein</fullName>
    </recommendedName>
</protein>
<keyword evidence="3" id="KW-1185">Reference proteome</keyword>
<dbReference type="Pfam" id="PF00144">
    <property type="entry name" value="Beta-lactamase"/>
    <property type="match status" value="1"/>
</dbReference>
<dbReference type="EMBL" id="MVFC01000034">
    <property type="protein sequence ID" value="OON72932.1"/>
    <property type="molecule type" value="Genomic_DNA"/>
</dbReference>
<accession>A0A1V4A1C5</accession>
<dbReference type="RefSeq" id="WP_077972802.1">
    <property type="nucleotide sequence ID" value="NZ_CP045178.1"/>
</dbReference>
<reference evidence="2 3" key="1">
    <citation type="submission" date="2017-02" db="EMBL/GenBank/DDBJ databases">
        <title>Draft Genome Sequence of Streptomyces tsukubaensis F601, a Producer of the immunosuppressant tacrolimus FK506.</title>
        <authorList>
            <person name="Zong G."/>
            <person name="Zhong C."/>
            <person name="Fu J."/>
            <person name="Qin R."/>
            <person name="Cao G."/>
        </authorList>
    </citation>
    <scope>NUCLEOTIDE SEQUENCE [LARGE SCALE GENOMIC DNA]</scope>
    <source>
        <strain evidence="2 3">F601</strain>
    </source>
</reference>
<dbReference type="OrthoDB" id="262125at2"/>
<dbReference type="Proteomes" id="UP000190539">
    <property type="component" value="Unassembled WGS sequence"/>
</dbReference>
<dbReference type="SUPFAM" id="SSF56601">
    <property type="entry name" value="beta-lactamase/transpeptidase-like"/>
    <property type="match status" value="1"/>
</dbReference>
<dbReference type="PANTHER" id="PTHR46825:SF7">
    <property type="entry name" value="D-ALANYL-D-ALANINE CARBOXYPEPTIDASE"/>
    <property type="match status" value="1"/>
</dbReference>
<dbReference type="InterPro" id="IPR012338">
    <property type="entry name" value="Beta-lactam/transpept-like"/>
</dbReference>
<dbReference type="Gene3D" id="3.40.710.10">
    <property type="entry name" value="DD-peptidase/beta-lactamase superfamily"/>
    <property type="match status" value="1"/>
</dbReference>
<comment type="caution">
    <text evidence="2">The sequence shown here is derived from an EMBL/GenBank/DDBJ whole genome shotgun (WGS) entry which is preliminary data.</text>
</comment>
<dbReference type="InterPro" id="IPR050491">
    <property type="entry name" value="AmpC-like"/>
</dbReference>
<sequence>MIQEVLSERLPRLAREHGVPGGQFALRHEGATYSVVFGEETTGGEPVREDSKFPAGSLTKAFTAALAMVLVDEGDLDLDRPLAEELPELQVAGAVFGTEQTLRQLLSHSSGLPPGRDSEDLVDATRRGYLADCARMRPIPVCGSAFSYSNVGYCVTGFLIEHAARMGWWEALRSIVLDPLDIEAASITGEGGLPHVTGHAVRTSGAAIPVRQTLPRIEASAGALALSATDLVAFGLLHTDGSPGVPGLLDAGALAPMREPVPGAEPFGLADGWGLGLSRYRAKDGTWRVGHDGTADGTSCHLRIDPATGTTAALTTNANTGMPLWESLVAELAASGLDLAGYSYSGADRAHRPRIPAPPDCAGHYENGDISYTIDLGAEGDAVLRVGKEPFARLTVHDDLSFTMRELASGQLAYLGRFLRAPDTGLTEQIQVTGRRAQRV</sequence>
<organism evidence="2 3">
    <name type="scientific">Streptomyces tsukubensis</name>
    <dbReference type="NCBI Taxonomy" id="83656"/>
    <lineage>
        <taxon>Bacteria</taxon>
        <taxon>Bacillati</taxon>
        <taxon>Actinomycetota</taxon>
        <taxon>Actinomycetes</taxon>
        <taxon>Kitasatosporales</taxon>
        <taxon>Streptomycetaceae</taxon>
        <taxon>Streptomyces</taxon>
    </lineage>
</organism>
<dbReference type="STRING" id="83656.B1H18_28410"/>
<evidence type="ECO:0000313" key="2">
    <source>
        <dbReference type="EMBL" id="OON72932.1"/>
    </source>
</evidence>